<sequence>MHVKLIGKRLCIDGYIYTKHSNGSEINWVCKRYRKTGCNARAFTSNPFQGDVFSINKVDKLSNHHHPPSVLEIEEAELIAKLECNRSKLECSQVDQCLEKSNGSEDRNQNQHSNHSSTSEKFTEASRVESHPQPSQSKTRKRSSVLPPTINKSTNSPRLIGARLCIDGYIYVKSSKRTDRVLWECKRYRKEGCPGRASTSGPSNGKLIVYRGPEISKHNHPPSPDEVEQAELLTKINPNSRKAKSKQTPRVLDKVKSKVLQTQLSYDNYSSNSAKIGKNLAMKEGPRIRSQYYRASKSLAPISGKNYEIRRNGLLKDDQVYRKFLVKFSKKPIFDRQSVIEALQIIYSSKQGCLMAYATVLENRDRIERDLEVLKNNPHAVITALNADRIATSKEDDSTEAIMDADRDGKIAETASFSGESPTAVESDDASETIGDEQAVVDIGTSEGNEGTGSSKPQVILPLRQEENAIIISTVSGATDTTHLSASRSISPNLSHDKPKIEREIVCIDLTDDSDETPKEKQIVGNDLRIPLHLNQAQSILYIPGNPITFLQNIEAGNACSMRDLYTNSMVDIGSIGLPCQNYLQNQNTSNPNVPSAHFSPSMYYPLNSHSPQNIRYSSSDVVNDMQIPLMINIPNMKSEMKNNATTNCEHLYAHLQVFQQPNKNNDH</sequence>
<evidence type="ECO:0000313" key="2">
    <source>
        <dbReference type="Proteomes" id="UP001239111"/>
    </source>
</evidence>
<protein>
    <submittedName>
        <fullName evidence="1">Uncharacterized protein</fullName>
    </submittedName>
</protein>
<proteinExistence type="predicted"/>
<accession>A0ACC2N440</accession>
<keyword evidence="2" id="KW-1185">Reference proteome</keyword>
<dbReference type="EMBL" id="CM056744">
    <property type="protein sequence ID" value="KAJ8665097.1"/>
    <property type="molecule type" value="Genomic_DNA"/>
</dbReference>
<dbReference type="Proteomes" id="UP001239111">
    <property type="component" value="Chromosome 4"/>
</dbReference>
<reference evidence="1" key="1">
    <citation type="submission" date="2023-04" db="EMBL/GenBank/DDBJ databases">
        <title>A chromosome-level genome assembly of the parasitoid wasp Eretmocerus hayati.</title>
        <authorList>
            <person name="Zhong Y."/>
            <person name="Liu S."/>
            <person name="Liu Y."/>
        </authorList>
    </citation>
    <scope>NUCLEOTIDE SEQUENCE</scope>
    <source>
        <strain evidence="1">ZJU_SS_LIU_2023</strain>
    </source>
</reference>
<gene>
    <name evidence="1" type="ORF">QAD02_006759</name>
</gene>
<name>A0ACC2N440_9HYME</name>
<organism evidence="1 2">
    <name type="scientific">Eretmocerus hayati</name>
    <dbReference type="NCBI Taxonomy" id="131215"/>
    <lineage>
        <taxon>Eukaryota</taxon>
        <taxon>Metazoa</taxon>
        <taxon>Ecdysozoa</taxon>
        <taxon>Arthropoda</taxon>
        <taxon>Hexapoda</taxon>
        <taxon>Insecta</taxon>
        <taxon>Pterygota</taxon>
        <taxon>Neoptera</taxon>
        <taxon>Endopterygota</taxon>
        <taxon>Hymenoptera</taxon>
        <taxon>Apocrita</taxon>
        <taxon>Proctotrupomorpha</taxon>
        <taxon>Chalcidoidea</taxon>
        <taxon>Aphelinidae</taxon>
        <taxon>Aphelininae</taxon>
        <taxon>Eretmocerus</taxon>
    </lineage>
</organism>
<comment type="caution">
    <text evidence="1">The sequence shown here is derived from an EMBL/GenBank/DDBJ whole genome shotgun (WGS) entry which is preliminary data.</text>
</comment>
<evidence type="ECO:0000313" key="1">
    <source>
        <dbReference type="EMBL" id="KAJ8665097.1"/>
    </source>
</evidence>